<organism evidence="2 3">
    <name type="scientific">Agromyces terreus</name>
    <dbReference type="NCBI Taxonomy" id="424795"/>
    <lineage>
        <taxon>Bacteria</taxon>
        <taxon>Bacillati</taxon>
        <taxon>Actinomycetota</taxon>
        <taxon>Actinomycetes</taxon>
        <taxon>Micrococcales</taxon>
        <taxon>Microbacteriaceae</taxon>
        <taxon>Agromyces</taxon>
    </lineage>
</organism>
<feature type="transmembrane region" description="Helical" evidence="1">
    <location>
        <begin position="6"/>
        <end position="28"/>
    </location>
</feature>
<dbReference type="RefSeq" id="WP_156997242.1">
    <property type="nucleotide sequence ID" value="NZ_BAAANU010000010.1"/>
</dbReference>
<protein>
    <submittedName>
        <fullName evidence="2">Uncharacterized protein</fullName>
    </submittedName>
</protein>
<evidence type="ECO:0000256" key="1">
    <source>
        <dbReference type="SAM" id="Phobius"/>
    </source>
</evidence>
<keyword evidence="1" id="KW-0812">Transmembrane</keyword>
<evidence type="ECO:0000313" key="3">
    <source>
        <dbReference type="Proteomes" id="UP001139722"/>
    </source>
</evidence>
<keyword evidence="1" id="KW-1133">Transmembrane helix</keyword>
<proteinExistence type="predicted"/>
<gene>
    <name evidence="2" type="ORF">BJ978_000115</name>
</gene>
<sequence>MEGLISFALLAAWVLGACAVALLIGRVIRRSRRDERPVVEPLMNARVHHDQPSDR</sequence>
<keyword evidence="1" id="KW-0472">Membrane</keyword>
<dbReference type="Proteomes" id="UP001139722">
    <property type="component" value="Unassembled WGS sequence"/>
</dbReference>
<name>A0A9X2H3K7_9MICO</name>
<accession>A0A9X2H3K7</accession>
<dbReference type="AlphaFoldDB" id="A0A9X2H3K7"/>
<keyword evidence="3" id="KW-1185">Reference proteome</keyword>
<dbReference type="OrthoDB" id="9342687at2"/>
<comment type="caution">
    <text evidence="2">The sequence shown here is derived from an EMBL/GenBank/DDBJ whole genome shotgun (WGS) entry which is preliminary data.</text>
</comment>
<reference evidence="2" key="1">
    <citation type="submission" date="2022-06" db="EMBL/GenBank/DDBJ databases">
        <title>Sequencing the genomes of 1000 actinobacteria strains.</title>
        <authorList>
            <person name="Klenk H.-P."/>
        </authorList>
    </citation>
    <scope>NUCLEOTIDE SEQUENCE</scope>
    <source>
        <strain evidence="2">DSM 22016</strain>
    </source>
</reference>
<evidence type="ECO:0000313" key="2">
    <source>
        <dbReference type="EMBL" id="MCP2369439.1"/>
    </source>
</evidence>
<dbReference type="EMBL" id="JAMZDY010000001">
    <property type="protein sequence ID" value="MCP2369439.1"/>
    <property type="molecule type" value="Genomic_DNA"/>
</dbReference>